<organism evidence="6 7">
    <name type="scientific">Natranaerobius thermophilus (strain ATCC BAA-1301 / DSM 18059 / JW/NM-WN-LF)</name>
    <dbReference type="NCBI Taxonomy" id="457570"/>
    <lineage>
        <taxon>Bacteria</taxon>
        <taxon>Bacillati</taxon>
        <taxon>Bacillota</taxon>
        <taxon>Clostridia</taxon>
        <taxon>Natranaerobiales</taxon>
        <taxon>Natranaerobiaceae</taxon>
        <taxon>Natranaerobius</taxon>
    </lineage>
</organism>
<dbReference type="OrthoDB" id="9806565at2"/>
<reference evidence="6 7" key="1">
    <citation type="submission" date="2008-04" db="EMBL/GenBank/DDBJ databases">
        <title>Complete sequence of chromosome of Natranaerobius thermophilus JW/NM-WN-LF.</title>
        <authorList>
            <consortium name="US DOE Joint Genome Institute"/>
            <person name="Copeland A."/>
            <person name="Lucas S."/>
            <person name="Lapidus A."/>
            <person name="Glavina del Rio T."/>
            <person name="Dalin E."/>
            <person name="Tice H."/>
            <person name="Bruce D."/>
            <person name="Goodwin L."/>
            <person name="Pitluck S."/>
            <person name="Chertkov O."/>
            <person name="Brettin T."/>
            <person name="Detter J.C."/>
            <person name="Han C."/>
            <person name="Kuske C.R."/>
            <person name="Schmutz J."/>
            <person name="Larimer F."/>
            <person name="Land M."/>
            <person name="Hauser L."/>
            <person name="Kyrpides N."/>
            <person name="Lykidis A."/>
            <person name="Mesbah N.M."/>
            <person name="Wiegel J."/>
        </authorList>
    </citation>
    <scope>NUCLEOTIDE SEQUENCE [LARGE SCALE GENOMIC DNA]</scope>
    <source>
        <strain evidence="7">ATCC BAA-1301 / DSM 18059 / JW/NM-WN-LF</strain>
    </source>
</reference>
<protein>
    <submittedName>
        <fullName evidence="6">FAD dependent oxidoreductase</fullName>
    </submittedName>
</protein>
<dbReference type="InParanoid" id="B2A3V3"/>
<dbReference type="InterPro" id="IPR039651">
    <property type="entry name" value="FixC-like"/>
</dbReference>
<keyword evidence="3" id="KW-0285">Flavoprotein</keyword>
<evidence type="ECO:0000313" key="6">
    <source>
        <dbReference type="EMBL" id="ACB83728.1"/>
    </source>
</evidence>
<dbReference type="STRING" id="457570.Nther_0129"/>
<evidence type="ECO:0000313" key="7">
    <source>
        <dbReference type="Proteomes" id="UP000001683"/>
    </source>
</evidence>
<dbReference type="GO" id="GO:0016491">
    <property type="term" value="F:oxidoreductase activity"/>
    <property type="evidence" value="ECO:0007669"/>
    <property type="project" value="UniProtKB-KW"/>
</dbReference>
<evidence type="ECO:0000256" key="1">
    <source>
        <dbReference type="ARBA" id="ARBA00001974"/>
    </source>
</evidence>
<dbReference type="Proteomes" id="UP000001683">
    <property type="component" value="Chromosome"/>
</dbReference>
<evidence type="ECO:0000256" key="5">
    <source>
        <dbReference type="ARBA" id="ARBA00023002"/>
    </source>
</evidence>
<dbReference type="AlphaFoldDB" id="B2A3V3"/>
<evidence type="ECO:0000256" key="2">
    <source>
        <dbReference type="ARBA" id="ARBA00006796"/>
    </source>
</evidence>
<dbReference type="PRINTS" id="PR00411">
    <property type="entry name" value="PNDRDTASEI"/>
</dbReference>
<gene>
    <name evidence="6" type="ordered locus">Nther_0129</name>
</gene>
<dbReference type="eggNOG" id="COG0644">
    <property type="taxonomic scope" value="Bacteria"/>
</dbReference>
<dbReference type="Pfam" id="PF12831">
    <property type="entry name" value="FAD_oxidored"/>
    <property type="match status" value="1"/>
</dbReference>
<comment type="similarity">
    <text evidence="2">Belongs to the ETF-QO/FixC family.</text>
</comment>
<comment type="cofactor">
    <cofactor evidence="1">
        <name>FAD</name>
        <dbReference type="ChEBI" id="CHEBI:57692"/>
    </cofactor>
</comment>
<accession>B2A3V3</accession>
<evidence type="ECO:0000256" key="4">
    <source>
        <dbReference type="ARBA" id="ARBA00022827"/>
    </source>
</evidence>
<sequence>MKEYYDAIVVGAGPGGSSAAYHMAQQGLNVALFEKGNKPGDKNVYGGTIYRRSTQEAFPGFWEEAPLERTVITDEVWFLEHDSAVKMGFTGLEFKKPPYNKFTALRSKFDNWLAEQAKDVGAELYTNTLVTDLLYQKGFLASGKRIKGVKLYDGTQIKAGVVILAEGVNAPLAHQAGLRKKLPTNAFTLYTCETLALSPKTIEERFELESGEGATIGFAGFPTSGSSGKGGLWTNHDNLSIIVGGRLNEMVSKQLNPHHMLERFKSHPLIKRLLHGADSLEYKAYMIPKGGYSLMPKLFSDGVLIVGDAAIMISGRRGTDLAMISGKKAAETVVQAKAREDFSKKSLANYSHKLNQQFFMKDIKSKTKEKDYYLKHPDADYLVNSLMNEIAYEFFTEDLKEQNEKQKLLFSKVYQKQLPIKSFVDLIQGINHWRFG</sequence>
<dbReference type="Gene3D" id="3.50.50.60">
    <property type="entry name" value="FAD/NAD(P)-binding domain"/>
    <property type="match status" value="1"/>
</dbReference>
<keyword evidence="7" id="KW-1185">Reference proteome</keyword>
<name>B2A3V3_NATTJ</name>
<keyword evidence="4" id="KW-0274">FAD</keyword>
<dbReference type="PANTHER" id="PTHR43624">
    <property type="entry name" value="ELECTRON TRANSFER FLAVOPROTEIN-QUINONE OXIDOREDUCTASE YDIS-RELATED"/>
    <property type="match status" value="1"/>
</dbReference>
<reference evidence="6 7" key="2">
    <citation type="journal article" date="2011" name="J. Bacteriol.">
        <title>Complete genome sequence of the anaerobic, halophilic alkalithermophile Natranaerobius thermophilus JW/NM-WN-LF.</title>
        <authorList>
            <person name="Zhao B."/>
            <person name="Mesbah N.M."/>
            <person name="Dalin E."/>
            <person name="Goodwin L."/>
            <person name="Nolan M."/>
            <person name="Pitluck S."/>
            <person name="Chertkov O."/>
            <person name="Brettin T.S."/>
            <person name="Han J."/>
            <person name="Larimer F.W."/>
            <person name="Land M.L."/>
            <person name="Hauser L."/>
            <person name="Kyrpides N."/>
            <person name="Wiegel J."/>
        </authorList>
    </citation>
    <scope>NUCLEOTIDE SEQUENCE [LARGE SCALE GENOMIC DNA]</scope>
    <source>
        <strain evidence="7">ATCC BAA-1301 / DSM 18059 / JW/NM-WN-LF</strain>
    </source>
</reference>
<dbReference type="SUPFAM" id="SSF54373">
    <property type="entry name" value="FAD-linked reductases, C-terminal domain"/>
    <property type="match status" value="1"/>
</dbReference>
<dbReference type="SUPFAM" id="SSF51905">
    <property type="entry name" value="FAD/NAD(P)-binding domain"/>
    <property type="match status" value="1"/>
</dbReference>
<dbReference type="RefSeq" id="WP_012446619.1">
    <property type="nucleotide sequence ID" value="NC_010718.1"/>
</dbReference>
<dbReference type="PANTHER" id="PTHR43624:SF2">
    <property type="entry name" value="ELECTRON TRANSFER FLAVOPROTEIN-QUINONE OXIDOREDUCTASE YDIS-RELATED"/>
    <property type="match status" value="1"/>
</dbReference>
<dbReference type="KEGG" id="nth:Nther_0129"/>
<proteinExistence type="inferred from homology"/>
<dbReference type="InterPro" id="IPR036188">
    <property type="entry name" value="FAD/NAD-bd_sf"/>
</dbReference>
<keyword evidence="5" id="KW-0560">Oxidoreductase</keyword>
<evidence type="ECO:0000256" key="3">
    <source>
        <dbReference type="ARBA" id="ARBA00022630"/>
    </source>
</evidence>
<dbReference type="HOGENOM" id="CLU_050977_0_0_9"/>
<dbReference type="EMBL" id="CP001034">
    <property type="protein sequence ID" value="ACB83728.1"/>
    <property type="molecule type" value="Genomic_DNA"/>
</dbReference>